<feature type="transmembrane region" description="Helical" evidence="5">
    <location>
        <begin position="279"/>
        <end position="296"/>
    </location>
</feature>
<feature type="transmembrane region" description="Helical" evidence="5">
    <location>
        <begin position="145"/>
        <end position="164"/>
    </location>
</feature>
<dbReference type="GO" id="GO:0016020">
    <property type="term" value="C:membrane"/>
    <property type="evidence" value="ECO:0007669"/>
    <property type="project" value="UniProtKB-SubCell"/>
</dbReference>
<reference evidence="7 8" key="1">
    <citation type="submission" date="2020-11" db="EMBL/GenBank/DDBJ databases">
        <title>Complete and Circularized Genome Assembly of a human isolate of Vibrio navarrensis biotype pommerensis with MiSeq and MinION Sequence Data.</title>
        <authorList>
            <person name="Schwartz K."/>
            <person name="Borowiak M."/>
            <person name="Deneke C."/>
            <person name="Balau V."/>
            <person name="Metelmann C."/>
            <person name="Strauch E."/>
        </authorList>
    </citation>
    <scope>NUCLEOTIDE SEQUENCE [LARGE SCALE GENOMIC DNA]</scope>
    <source>
        <strain evidence="7 8">20-VB00237</strain>
    </source>
</reference>
<keyword evidence="2 5" id="KW-0812">Transmembrane</keyword>
<organism evidence="7 8">
    <name type="scientific">Vibrio navarrensis</name>
    <dbReference type="NCBI Taxonomy" id="29495"/>
    <lineage>
        <taxon>Bacteria</taxon>
        <taxon>Pseudomonadati</taxon>
        <taxon>Pseudomonadota</taxon>
        <taxon>Gammaproteobacteria</taxon>
        <taxon>Vibrionales</taxon>
        <taxon>Vibrionaceae</taxon>
        <taxon>Vibrio</taxon>
    </lineage>
</organism>
<evidence type="ECO:0000259" key="6">
    <source>
        <dbReference type="PROSITE" id="PS50850"/>
    </source>
</evidence>
<feature type="transmembrane region" description="Helical" evidence="5">
    <location>
        <begin position="106"/>
        <end position="124"/>
    </location>
</feature>
<feature type="domain" description="Major facilitator superfamily (MFS) profile" evidence="6">
    <location>
        <begin position="213"/>
        <end position="387"/>
    </location>
</feature>
<dbReference type="InterPro" id="IPR036259">
    <property type="entry name" value="MFS_trans_sf"/>
</dbReference>
<dbReference type="PANTHER" id="PTHR23514">
    <property type="entry name" value="BYPASS OF STOP CODON PROTEIN 6"/>
    <property type="match status" value="1"/>
</dbReference>
<evidence type="ECO:0000256" key="4">
    <source>
        <dbReference type="ARBA" id="ARBA00023136"/>
    </source>
</evidence>
<feature type="transmembrane region" description="Helical" evidence="5">
    <location>
        <begin position="302"/>
        <end position="323"/>
    </location>
</feature>
<keyword evidence="4 5" id="KW-0472">Membrane</keyword>
<dbReference type="Proteomes" id="UP000594435">
    <property type="component" value="Chromosome 2"/>
</dbReference>
<comment type="subcellular location">
    <subcellularLocation>
        <location evidence="1">Membrane</location>
        <topology evidence="1">Multi-pass membrane protein</topology>
    </subcellularLocation>
</comment>
<evidence type="ECO:0000256" key="1">
    <source>
        <dbReference type="ARBA" id="ARBA00004141"/>
    </source>
</evidence>
<protein>
    <submittedName>
        <fullName evidence="7">MFS transporter</fullName>
    </submittedName>
</protein>
<gene>
    <name evidence="7" type="ORF">I3X05_17930</name>
</gene>
<dbReference type="PANTHER" id="PTHR23514:SF13">
    <property type="entry name" value="INNER MEMBRANE PROTEIN YBJJ"/>
    <property type="match status" value="1"/>
</dbReference>
<dbReference type="Pfam" id="PF07690">
    <property type="entry name" value="MFS_1"/>
    <property type="match status" value="1"/>
</dbReference>
<dbReference type="RefSeq" id="WP_337971350.1">
    <property type="nucleotide sequence ID" value="NZ_CP065218.1"/>
</dbReference>
<feature type="transmembrane region" description="Helical" evidence="5">
    <location>
        <begin position="364"/>
        <end position="382"/>
    </location>
</feature>
<dbReference type="EMBL" id="CP065218">
    <property type="protein sequence ID" value="QPL55997.1"/>
    <property type="molecule type" value="Genomic_DNA"/>
</dbReference>
<feature type="transmembrane region" description="Helical" evidence="5">
    <location>
        <begin position="245"/>
        <end position="267"/>
    </location>
</feature>
<name>A0AAJ4IFZ3_9VIBR</name>
<sequence length="387" mass="41009">MLELLVKTSATSNFRQQIATRIIFFLAGVGMSAWAPLIPFAKLRLEIDDGLLGLMLFCIGAGSMLIMPITSQLLTKFGCRKILVSAGILLCLDLPLLTLIDELVLMSAALLLFGAVNGIMDVAMNSQAIVVERESGQAKMSGFHGFYSLGSIAGAGCVSALLWSGMPPQLATSLIACILMLLLLIAARDLLPAVEVSNEHKRGVLSALAQSKVAFIALLCFFVFLTEGAMLDWSALFLHTELGVAKSQAGLGFTLYAVAVTIARLYGDRLINAMGCYRILLFGSLLAISGLVLMIATHLTWLTFIGLILVGLGIANIVPILFNAAGNQTQVPANLAFPAVTLIGYVGLLVGPALVGFIAHSVNLTVALGSTIFCLLLVTLKARKITR</sequence>
<evidence type="ECO:0000313" key="7">
    <source>
        <dbReference type="EMBL" id="QPL55997.1"/>
    </source>
</evidence>
<evidence type="ECO:0000313" key="8">
    <source>
        <dbReference type="Proteomes" id="UP000594435"/>
    </source>
</evidence>
<proteinExistence type="predicted"/>
<dbReference type="Gene3D" id="1.20.1250.20">
    <property type="entry name" value="MFS general substrate transporter like domains"/>
    <property type="match status" value="2"/>
</dbReference>
<accession>A0AAJ4IFZ3</accession>
<evidence type="ECO:0000256" key="3">
    <source>
        <dbReference type="ARBA" id="ARBA00022989"/>
    </source>
</evidence>
<dbReference type="AlphaFoldDB" id="A0AAJ4IFZ3"/>
<feature type="transmembrane region" description="Helical" evidence="5">
    <location>
        <begin position="21"/>
        <end position="38"/>
    </location>
</feature>
<feature type="transmembrane region" description="Helical" evidence="5">
    <location>
        <begin position="203"/>
        <end position="225"/>
    </location>
</feature>
<dbReference type="InterPro" id="IPR011701">
    <property type="entry name" value="MFS"/>
</dbReference>
<dbReference type="SUPFAM" id="SSF103473">
    <property type="entry name" value="MFS general substrate transporter"/>
    <property type="match status" value="1"/>
</dbReference>
<feature type="transmembrane region" description="Helical" evidence="5">
    <location>
        <begin position="335"/>
        <end position="358"/>
    </location>
</feature>
<dbReference type="PROSITE" id="PS50850">
    <property type="entry name" value="MFS"/>
    <property type="match status" value="1"/>
</dbReference>
<dbReference type="GO" id="GO:0022857">
    <property type="term" value="F:transmembrane transporter activity"/>
    <property type="evidence" value="ECO:0007669"/>
    <property type="project" value="InterPro"/>
</dbReference>
<evidence type="ECO:0000256" key="2">
    <source>
        <dbReference type="ARBA" id="ARBA00022692"/>
    </source>
</evidence>
<dbReference type="CDD" id="cd17393">
    <property type="entry name" value="MFS_MosC_like"/>
    <property type="match status" value="1"/>
</dbReference>
<keyword evidence="3 5" id="KW-1133">Transmembrane helix</keyword>
<evidence type="ECO:0000256" key="5">
    <source>
        <dbReference type="SAM" id="Phobius"/>
    </source>
</evidence>
<dbReference type="InterPro" id="IPR020846">
    <property type="entry name" value="MFS_dom"/>
</dbReference>
<feature type="transmembrane region" description="Helical" evidence="5">
    <location>
        <begin position="170"/>
        <end position="191"/>
    </location>
</feature>
<dbReference type="InterPro" id="IPR051788">
    <property type="entry name" value="MFS_Transporter"/>
</dbReference>
<feature type="transmembrane region" description="Helical" evidence="5">
    <location>
        <begin position="50"/>
        <end position="70"/>
    </location>
</feature>
<feature type="transmembrane region" description="Helical" evidence="5">
    <location>
        <begin position="82"/>
        <end position="100"/>
    </location>
</feature>